<reference evidence="8" key="1">
    <citation type="journal article" date="2019" name="Int. J. Syst. Evol. Microbiol.">
        <title>The Global Catalogue of Microorganisms (GCM) 10K type strain sequencing project: providing services to taxonomists for standard genome sequencing and annotation.</title>
        <authorList>
            <consortium name="The Broad Institute Genomics Platform"/>
            <consortium name="The Broad Institute Genome Sequencing Center for Infectious Disease"/>
            <person name="Wu L."/>
            <person name="Ma J."/>
        </authorList>
    </citation>
    <scope>NUCLEOTIDE SEQUENCE [LARGE SCALE GENOMIC DNA]</scope>
    <source>
        <strain evidence="8">JCM 9377</strain>
    </source>
</reference>
<evidence type="ECO:0000313" key="8">
    <source>
        <dbReference type="Proteomes" id="UP001501237"/>
    </source>
</evidence>
<feature type="signal peptide" evidence="6">
    <location>
        <begin position="1"/>
        <end position="24"/>
    </location>
</feature>
<sequence>MSGPHPGRLSAVVLAAALALTACGGDDKGDGKTHLTFWDNNASPTVTPIWQKTITDFEAANPDIKVDYVGIPTAQVSQKYDTAIASNALPDVGAVTTAFLGNLTAQKALAPLDERLAGSPLNGKLSAPFLTLVKGATADGKLYELPLSGNVGTLWYRTDWFKDKNLKLDTWDDFYSAAGKLTDAKNNRFGFTIRGGAGSIAQMLEMVYGQSGVAEFFDASGKTTVNDPRNVAALERLVSLYKKATPAADVNNDYTKMVAQFDGGTIGVMQHNLGSSGDHKKALGGPDKVLGTTVPAAPGGGHVIVSNPVTGVGVFKSGKHQDAAWKFAEFASGADNSSHFNSSTGQIPANTDSAAAPWVSENPTLANAVKVMADPSTKVVQLPYYLPEFSAVTKTEAEPLFQKVLLGSLPAKDFLDQIATKLNDAQAKYKQRNGG</sequence>
<keyword evidence="3" id="KW-0472">Membrane</keyword>
<dbReference type="SUPFAM" id="SSF53850">
    <property type="entry name" value="Periplasmic binding protein-like II"/>
    <property type="match status" value="1"/>
</dbReference>
<keyword evidence="8" id="KW-1185">Reference proteome</keyword>
<protein>
    <submittedName>
        <fullName evidence="7">Sugar ABC transporter substrate-binding protein</fullName>
    </submittedName>
</protein>
<comment type="caution">
    <text evidence="7">The sequence shown here is derived from an EMBL/GenBank/DDBJ whole genome shotgun (WGS) entry which is preliminary data.</text>
</comment>
<name>A0ABP6QC07_9ACTN</name>
<dbReference type="Gene3D" id="3.40.190.10">
    <property type="entry name" value="Periplasmic binding protein-like II"/>
    <property type="match status" value="1"/>
</dbReference>
<evidence type="ECO:0000256" key="6">
    <source>
        <dbReference type="SAM" id="SignalP"/>
    </source>
</evidence>
<evidence type="ECO:0000256" key="3">
    <source>
        <dbReference type="ARBA" id="ARBA00023136"/>
    </source>
</evidence>
<keyword evidence="1" id="KW-1003">Cell membrane</keyword>
<feature type="chain" id="PRO_5045235010" evidence="6">
    <location>
        <begin position="25"/>
        <end position="435"/>
    </location>
</feature>
<dbReference type="InterPro" id="IPR006059">
    <property type="entry name" value="SBP"/>
</dbReference>
<proteinExistence type="predicted"/>
<dbReference type="InterPro" id="IPR050490">
    <property type="entry name" value="Bact_solute-bd_prot1"/>
</dbReference>
<accession>A0ABP6QC07</accession>
<evidence type="ECO:0000256" key="1">
    <source>
        <dbReference type="ARBA" id="ARBA00022475"/>
    </source>
</evidence>
<keyword evidence="4" id="KW-0564">Palmitate</keyword>
<evidence type="ECO:0000256" key="2">
    <source>
        <dbReference type="ARBA" id="ARBA00022729"/>
    </source>
</evidence>
<dbReference type="PANTHER" id="PTHR43649">
    <property type="entry name" value="ARABINOSE-BINDING PROTEIN-RELATED"/>
    <property type="match status" value="1"/>
</dbReference>
<dbReference type="RefSeq" id="WP_344830500.1">
    <property type="nucleotide sequence ID" value="NZ_BAAAUV010000009.1"/>
</dbReference>
<dbReference type="CDD" id="cd13585">
    <property type="entry name" value="PBP2_TMBP_like"/>
    <property type="match status" value="1"/>
</dbReference>
<evidence type="ECO:0000256" key="5">
    <source>
        <dbReference type="ARBA" id="ARBA00023288"/>
    </source>
</evidence>
<evidence type="ECO:0000256" key="4">
    <source>
        <dbReference type="ARBA" id="ARBA00023139"/>
    </source>
</evidence>
<dbReference type="Proteomes" id="UP001501237">
    <property type="component" value="Unassembled WGS sequence"/>
</dbReference>
<dbReference type="PANTHER" id="PTHR43649:SF33">
    <property type="entry name" value="POLYGALACTURONAN_RHAMNOGALACTURONAN-BINDING PROTEIN YTCQ"/>
    <property type="match status" value="1"/>
</dbReference>
<organism evidence="7 8">
    <name type="scientific">Actinocorallia longicatena</name>
    <dbReference type="NCBI Taxonomy" id="111803"/>
    <lineage>
        <taxon>Bacteria</taxon>
        <taxon>Bacillati</taxon>
        <taxon>Actinomycetota</taxon>
        <taxon>Actinomycetes</taxon>
        <taxon>Streptosporangiales</taxon>
        <taxon>Thermomonosporaceae</taxon>
        <taxon>Actinocorallia</taxon>
    </lineage>
</organism>
<keyword evidence="5" id="KW-0449">Lipoprotein</keyword>
<dbReference type="EMBL" id="BAAAUV010000009">
    <property type="protein sequence ID" value="GAA3217652.1"/>
    <property type="molecule type" value="Genomic_DNA"/>
</dbReference>
<evidence type="ECO:0000313" key="7">
    <source>
        <dbReference type="EMBL" id="GAA3217652.1"/>
    </source>
</evidence>
<gene>
    <name evidence="7" type="ORF">GCM10010468_40580</name>
</gene>
<dbReference type="Pfam" id="PF01547">
    <property type="entry name" value="SBP_bac_1"/>
    <property type="match status" value="1"/>
</dbReference>
<keyword evidence="2 6" id="KW-0732">Signal</keyword>